<dbReference type="EMBL" id="JBHSFV010000003">
    <property type="protein sequence ID" value="MFC4633544.1"/>
    <property type="molecule type" value="Genomic_DNA"/>
</dbReference>
<evidence type="ECO:0000256" key="1">
    <source>
        <dbReference type="SAM" id="Phobius"/>
    </source>
</evidence>
<dbReference type="PANTHER" id="PTHR33802:SF1">
    <property type="entry name" value="XK-RELATED PROTEIN"/>
    <property type="match status" value="1"/>
</dbReference>
<dbReference type="PANTHER" id="PTHR33802">
    <property type="entry name" value="SI:CH211-161H7.5-RELATED"/>
    <property type="match status" value="1"/>
</dbReference>
<feature type="transmembrane region" description="Helical" evidence="1">
    <location>
        <begin position="138"/>
        <end position="168"/>
    </location>
</feature>
<feature type="transmembrane region" description="Helical" evidence="1">
    <location>
        <begin position="47"/>
        <end position="69"/>
    </location>
</feature>
<organism evidence="2 3">
    <name type="scientific">Dokdonia ponticola</name>
    <dbReference type="NCBI Taxonomy" id="2041041"/>
    <lineage>
        <taxon>Bacteria</taxon>
        <taxon>Pseudomonadati</taxon>
        <taxon>Bacteroidota</taxon>
        <taxon>Flavobacteriia</taxon>
        <taxon>Flavobacteriales</taxon>
        <taxon>Flavobacteriaceae</taxon>
        <taxon>Dokdonia</taxon>
    </lineage>
</organism>
<feature type="transmembrane region" description="Helical" evidence="1">
    <location>
        <begin position="107"/>
        <end position="126"/>
    </location>
</feature>
<gene>
    <name evidence="2" type="ORF">ACFO3O_06475</name>
</gene>
<dbReference type="InterPro" id="IPR038330">
    <property type="entry name" value="TspO/MBR-related_sf"/>
</dbReference>
<keyword evidence="1" id="KW-1133">Transmembrane helix</keyword>
<accession>A0ABV9HW75</accession>
<sequence length="265" mass="30249">MKKTLAIINLLSVLLVLLVNGLSQSQRWNDTTIGEISDQYENLFTPAGYAFAIWGIIFLMLVGYALFQIRRAFFSKKESPFIKQTGWWFAVANVCNASWVVAFTYGYVGLSVVIMLGILVSLMQIVRKTNMERWDAPIEVIAFVWWPICIYSGWIAVATIANFSAFFASIDVTGDEFTQILWTMIMITIAVLLNMFMVWLRNMREFALVAVWALIAIYMRHKDSIESIAYYALCGAIVLIAITTLHAYNNRKTAPHIKLKERLSR</sequence>
<feature type="transmembrane region" description="Helical" evidence="1">
    <location>
        <begin position="180"/>
        <end position="199"/>
    </location>
</feature>
<reference evidence="3" key="1">
    <citation type="journal article" date="2019" name="Int. J. Syst. Evol. Microbiol.">
        <title>The Global Catalogue of Microorganisms (GCM) 10K type strain sequencing project: providing services to taxonomists for standard genome sequencing and annotation.</title>
        <authorList>
            <consortium name="The Broad Institute Genomics Platform"/>
            <consortium name="The Broad Institute Genome Sequencing Center for Infectious Disease"/>
            <person name="Wu L."/>
            <person name="Ma J."/>
        </authorList>
    </citation>
    <scope>NUCLEOTIDE SEQUENCE [LARGE SCALE GENOMIC DNA]</scope>
    <source>
        <strain evidence="3">YJ-61-S</strain>
    </source>
</reference>
<proteinExistence type="predicted"/>
<dbReference type="Proteomes" id="UP001596043">
    <property type="component" value="Unassembled WGS sequence"/>
</dbReference>
<keyword evidence="3" id="KW-1185">Reference proteome</keyword>
<dbReference type="Gene3D" id="1.20.1260.100">
    <property type="entry name" value="TspO/MBR protein"/>
    <property type="match status" value="1"/>
</dbReference>
<protein>
    <submittedName>
        <fullName evidence="2">Tryptophan-rich sensory protein</fullName>
    </submittedName>
</protein>
<comment type="caution">
    <text evidence="2">The sequence shown here is derived from an EMBL/GenBank/DDBJ whole genome shotgun (WGS) entry which is preliminary data.</text>
</comment>
<evidence type="ECO:0000313" key="2">
    <source>
        <dbReference type="EMBL" id="MFC4633544.1"/>
    </source>
</evidence>
<dbReference type="RefSeq" id="WP_379977754.1">
    <property type="nucleotide sequence ID" value="NZ_JBHSFV010000003.1"/>
</dbReference>
<keyword evidence="1" id="KW-0812">Transmembrane</keyword>
<evidence type="ECO:0000313" key="3">
    <source>
        <dbReference type="Proteomes" id="UP001596043"/>
    </source>
</evidence>
<name>A0ABV9HW75_9FLAO</name>
<keyword evidence="1" id="KW-0472">Membrane</keyword>
<feature type="transmembrane region" description="Helical" evidence="1">
    <location>
        <begin position="228"/>
        <end position="248"/>
    </location>
</feature>